<keyword evidence="2" id="KW-0732">Signal</keyword>
<dbReference type="Proteomes" id="UP000054928">
    <property type="component" value="Unassembled WGS sequence"/>
</dbReference>
<organism evidence="3 4">
    <name type="scientific">Plasmopara halstedii</name>
    <name type="common">Downy mildew of sunflower</name>
    <dbReference type="NCBI Taxonomy" id="4781"/>
    <lineage>
        <taxon>Eukaryota</taxon>
        <taxon>Sar</taxon>
        <taxon>Stramenopiles</taxon>
        <taxon>Oomycota</taxon>
        <taxon>Peronosporomycetes</taxon>
        <taxon>Peronosporales</taxon>
        <taxon>Peronosporaceae</taxon>
        <taxon>Plasmopara</taxon>
    </lineage>
</organism>
<name>A0A0N7L7V8_PLAHL</name>
<reference evidence="4" key="1">
    <citation type="submission" date="2014-09" db="EMBL/GenBank/DDBJ databases">
        <authorList>
            <person name="Sharma Rahul"/>
            <person name="Thines Marco"/>
        </authorList>
    </citation>
    <scope>NUCLEOTIDE SEQUENCE [LARGE SCALE GENOMIC DNA]</scope>
</reference>
<feature type="compositionally biased region" description="Low complexity" evidence="1">
    <location>
        <begin position="66"/>
        <end position="80"/>
    </location>
</feature>
<feature type="compositionally biased region" description="Acidic residues" evidence="1">
    <location>
        <begin position="81"/>
        <end position="93"/>
    </location>
</feature>
<dbReference type="PROSITE" id="PS51257">
    <property type="entry name" value="PROKAR_LIPOPROTEIN"/>
    <property type="match status" value="1"/>
</dbReference>
<feature type="chain" id="PRO_5006015127" description="RxLR-like protein" evidence="2">
    <location>
        <begin position="20"/>
        <end position="140"/>
    </location>
</feature>
<feature type="signal peptide" evidence="2">
    <location>
        <begin position="1"/>
        <end position="19"/>
    </location>
</feature>
<evidence type="ECO:0000256" key="1">
    <source>
        <dbReference type="SAM" id="MobiDB-lite"/>
    </source>
</evidence>
<keyword evidence="4" id="KW-1185">Reference proteome</keyword>
<sequence>MKVFHALLFAAFAISTVSCATIRVTATDSEVSEKNSSSLPIASLASSAAFDVEIPSDAEDPDQEIDSPASDSSQTSSASNLDDETSMGSEDDLGPTGNSGGAIPPRVGPMLPGSSDATSHVKTTMGSVAVTVVAVCAYFL</sequence>
<feature type="compositionally biased region" description="Acidic residues" evidence="1">
    <location>
        <begin position="54"/>
        <end position="65"/>
    </location>
</feature>
<evidence type="ECO:0008006" key="5">
    <source>
        <dbReference type="Google" id="ProtNLM"/>
    </source>
</evidence>
<evidence type="ECO:0000313" key="3">
    <source>
        <dbReference type="EMBL" id="CEG48155.1"/>
    </source>
</evidence>
<evidence type="ECO:0000256" key="2">
    <source>
        <dbReference type="SAM" id="SignalP"/>
    </source>
</evidence>
<feature type="region of interest" description="Disordered" evidence="1">
    <location>
        <begin position="52"/>
        <end position="120"/>
    </location>
</feature>
<protein>
    <recommendedName>
        <fullName evidence="5">RxLR-like protein</fullName>
    </recommendedName>
</protein>
<accession>A0A0N7L7V8</accession>
<dbReference type="OrthoDB" id="10632018at2759"/>
<dbReference type="AlphaFoldDB" id="A0A0N7L7V8"/>
<dbReference type="OMA" id="SCATIRV"/>
<dbReference type="GeneID" id="36400682"/>
<proteinExistence type="predicted"/>
<dbReference type="RefSeq" id="XP_024584524.1">
    <property type="nucleotide sequence ID" value="XM_024719202.1"/>
</dbReference>
<dbReference type="EMBL" id="CCYD01002887">
    <property type="protein sequence ID" value="CEG48155.1"/>
    <property type="molecule type" value="Genomic_DNA"/>
</dbReference>
<evidence type="ECO:0000313" key="4">
    <source>
        <dbReference type="Proteomes" id="UP000054928"/>
    </source>
</evidence>